<feature type="transmembrane region" description="Helical" evidence="1">
    <location>
        <begin position="12"/>
        <end position="41"/>
    </location>
</feature>
<evidence type="ECO:0000313" key="3">
    <source>
        <dbReference type="Proteomes" id="UP000004947"/>
    </source>
</evidence>
<evidence type="ECO:0000313" key="2">
    <source>
        <dbReference type="EMBL" id="EDM24889.1"/>
    </source>
</evidence>
<keyword evidence="3" id="KW-1185">Reference proteome</keyword>
<organism evidence="2 3">
    <name type="scientific">Lentisphaera araneosa HTCC2155</name>
    <dbReference type="NCBI Taxonomy" id="313628"/>
    <lineage>
        <taxon>Bacteria</taxon>
        <taxon>Pseudomonadati</taxon>
        <taxon>Lentisphaerota</taxon>
        <taxon>Lentisphaeria</taxon>
        <taxon>Lentisphaerales</taxon>
        <taxon>Lentisphaeraceae</taxon>
        <taxon>Lentisphaera</taxon>
    </lineage>
</organism>
<gene>
    <name evidence="2" type="ORF">LNTAR_04136</name>
</gene>
<dbReference type="EMBL" id="ABCK01000043">
    <property type="protein sequence ID" value="EDM24889.1"/>
    <property type="molecule type" value="Genomic_DNA"/>
</dbReference>
<dbReference type="AlphaFoldDB" id="A6DTX3"/>
<protein>
    <submittedName>
        <fullName evidence="2">Uncharacterized protein</fullName>
    </submittedName>
</protein>
<keyword evidence="1" id="KW-0472">Membrane</keyword>
<sequence>MNLKTRIKISPFIILVGIGAYFRFNPISGIVICIIGIAYYLLERKYKAEEIGEQIEKKYGFLGDFIFLGTPLILTIYFSIQHEWIIASIMLYFTSSALISKIIKNRKS</sequence>
<keyword evidence="1" id="KW-0812">Transmembrane</keyword>
<accession>A6DTX3</accession>
<feature type="transmembrane region" description="Helical" evidence="1">
    <location>
        <begin position="84"/>
        <end position="103"/>
    </location>
</feature>
<comment type="caution">
    <text evidence="2">The sequence shown here is derived from an EMBL/GenBank/DDBJ whole genome shotgun (WGS) entry which is preliminary data.</text>
</comment>
<keyword evidence="1" id="KW-1133">Transmembrane helix</keyword>
<reference evidence="2 3" key="1">
    <citation type="journal article" date="2010" name="J. Bacteriol.">
        <title>Genome sequence of Lentisphaera araneosa HTCC2155T, the type species of the order Lentisphaerales in the phylum Lentisphaerae.</title>
        <authorList>
            <person name="Thrash J.C."/>
            <person name="Cho J.C."/>
            <person name="Vergin K.L."/>
            <person name="Morris R.M."/>
            <person name="Giovannoni S.J."/>
        </authorList>
    </citation>
    <scope>NUCLEOTIDE SEQUENCE [LARGE SCALE GENOMIC DNA]</scope>
    <source>
        <strain evidence="2 3">HTCC2155</strain>
    </source>
</reference>
<name>A6DTX3_9BACT</name>
<proteinExistence type="predicted"/>
<evidence type="ECO:0000256" key="1">
    <source>
        <dbReference type="SAM" id="Phobius"/>
    </source>
</evidence>
<feature type="transmembrane region" description="Helical" evidence="1">
    <location>
        <begin position="61"/>
        <end position="78"/>
    </location>
</feature>
<dbReference type="RefSeq" id="WP_007281265.1">
    <property type="nucleotide sequence ID" value="NZ_ABCK01000043.1"/>
</dbReference>
<dbReference type="Proteomes" id="UP000004947">
    <property type="component" value="Unassembled WGS sequence"/>
</dbReference>
<dbReference type="STRING" id="313628.LNTAR_04136"/>